<proteinExistence type="predicted"/>
<name>K1R888_MAGGI</name>
<reference evidence="1" key="1">
    <citation type="journal article" date="2012" name="Nature">
        <title>The oyster genome reveals stress adaptation and complexity of shell formation.</title>
        <authorList>
            <person name="Zhang G."/>
            <person name="Fang X."/>
            <person name="Guo X."/>
            <person name="Li L."/>
            <person name="Luo R."/>
            <person name="Xu F."/>
            <person name="Yang P."/>
            <person name="Zhang L."/>
            <person name="Wang X."/>
            <person name="Qi H."/>
            <person name="Xiong Z."/>
            <person name="Que H."/>
            <person name="Xie Y."/>
            <person name="Holland P.W."/>
            <person name="Paps J."/>
            <person name="Zhu Y."/>
            <person name="Wu F."/>
            <person name="Chen Y."/>
            <person name="Wang J."/>
            <person name="Peng C."/>
            <person name="Meng J."/>
            <person name="Yang L."/>
            <person name="Liu J."/>
            <person name="Wen B."/>
            <person name="Zhang N."/>
            <person name="Huang Z."/>
            <person name="Zhu Q."/>
            <person name="Feng Y."/>
            <person name="Mount A."/>
            <person name="Hedgecock D."/>
            <person name="Xu Z."/>
            <person name="Liu Y."/>
            <person name="Domazet-Loso T."/>
            <person name="Du Y."/>
            <person name="Sun X."/>
            <person name="Zhang S."/>
            <person name="Liu B."/>
            <person name="Cheng P."/>
            <person name="Jiang X."/>
            <person name="Li J."/>
            <person name="Fan D."/>
            <person name="Wang W."/>
            <person name="Fu W."/>
            <person name="Wang T."/>
            <person name="Wang B."/>
            <person name="Zhang J."/>
            <person name="Peng Z."/>
            <person name="Li Y."/>
            <person name="Li N."/>
            <person name="Wang J."/>
            <person name="Chen M."/>
            <person name="He Y."/>
            <person name="Tan F."/>
            <person name="Song X."/>
            <person name="Zheng Q."/>
            <person name="Huang R."/>
            <person name="Yang H."/>
            <person name="Du X."/>
            <person name="Chen L."/>
            <person name="Yang M."/>
            <person name="Gaffney P.M."/>
            <person name="Wang S."/>
            <person name="Luo L."/>
            <person name="She Z."/>
            <person name="Ming Y."/>
            <person name="Huang W."/>
            <person name="Zhang S."/>
            <person name="Huang B."/>
            <person name="Zhang Y."/>
            <person name="Qu T."/>
            <person name="Ni P."/>
            <person name="Miao G."/>
            <person name="Wang J."/>
            <person name="Wang Q."/>
            <person name="Steinberg C.E."/>
            <person name="Wang H."/>
            <person name="Li N."/>
            <person name="Qian L."/>
            <person name="Zhang G."/>
            <person name="Li Y."/>
            <person name="Yang H."/>
            <person name="Liu X."/>
            <person name="Wang J."/>
            <person name="Yin Y."/>
            <person name="Wang J."/>
        </authorList>
    </citation>
    <scope>NUCLEOTIDE SEQUENCE [LARGE SCALE GENOMIC DNA]</scope>
    <source>
        <strain evidence="1">05x7-T-G4-1.051#20</strain>
    </source>
</reference>
<dbReference type="EMBL" id="JH816015">
    <property type="protein sequence ID" value="EKC39874.1"/>
    <property type="molecule type" value="Genomic_DNA"/>
</dbReference>
<dbReference type="AlphaFoldDB" id="K1R888"/>
<organism evidence="1">
    <name type="scientific">Magallana gigas</name>
    <name type="common">Pacific oyster</name>
    <name type="synonym">Crassostrea gigas</name>
    <dbReference type="NCBI Taxonomy" id="29159"/>
    <lineage>
        <taxon>Eukaryota</taxon>
        <taxon>Metazoa</taxon>
        <taxon>Spiralia</taxon>
        <taxon>Lophotrochozoa</taxon>
        <taxon>Mollusca</taxon>
        <taxon>Bivalvia</taxon>
        <taxon>Autobranchia</taxon>
        <taxon>Pteriomorphia</taxon>
        <taxon>Ostreida</taxon>
        <taxon>Ostreoidea</taxon>
        <taxon>Ostreidae</taxon>
        <taxon>Magallana</taxon>
    </lineage>
</organism>
<protein>
    <submittedName>
        <fullName evidence="1">Uncharacterized protein</fullName>
    </submittedName>
</protein>
<sequence length="104" mass="12106">MSGRRGPNVNLTDSNRTRRKKERNAAVGKSRISIENQIDRWNEVKSKLACETNAEVVRLLLDWLVRRKQNAQYYNGQEKLLSIFGFALLQQKQKIICMVQKDIS</sequence>
<gene>
    <name evidence="1" type="ORF">CGI_10008346</name>
</gene>
<dbReference type="HOGENOM" id="CLU_2252617_0_0_1"/>
<evidence type="ECO:0000313" key="1">
    <source>
        <dbReference type="EMBL" id="EKC39874.1"/>
    </source>
</evidence>
<dbReference type="InParanoid" id="K1R888"/>
<accession>K1R888</accession>